<dbReference type="CDD" id="cd00093">
    <property type="entry name" value="HTH_XRE"/>
    <property type="match status" value="1"/>
</dbReference>
<evidence type="ECO:0000313" key="2">
    <source>
        <dbReference type="EMBL" id="MBV7671358.1"/>
    </source>
</evidence>
<dbReference type="PANTHER" id="PTHR43236:SF1">
    <property type="entry name" value="BLL7220 PROTEIN"/>
    <property type="match status" value="1"/>
</dbReference>
<dbReference type="InterPro" id="IPR052345">
    <property type="entry name" value="Rad_response_metalloprotease"/>
</dbReference>
<comment type="caution">
    <text evidence="2">The sequence shown here is derived from an EMBL/GenBank/DDBJ whole genome shotgun (WGS) entry which is preliminary data.</text>
</comment>
<dbReference type="InterPro" id="IPR010982">
    <property type="entry name" value="Lambda_DNA-bd_dom_sf"/>
</dbReference>
<gene>
    <name evidence="2" type="ORF">STHAL_18070</name>
</gene>
<dbReference type="PANTHER" id="PTHR43236">
    <property type="entry name" value="ANTITOXIN HIGA1"/>
    <property type="match status" value="1"/>
</dbReference>
<dbReference type="Pfam" id="PF13560">
    <property type="entry name" value="HTH_31"/>
    <property type="match status" value="1"/>
</dbReference>
<dbReference type="EMBL" id="JAHUVW010000001">
    <property type="protein sequence ID" value="MBV7671358.1"/>
    <property type="molecule type" value="Genomic_DNA"/>
</dbReference>
<feature type="domain" description="HTH cro/C1-type" evidence="1">
    <location>
        <begin position="26"/>
        <end position="77"/>
    </location>
</feature>
<keyword evidence="3" id="KW-1185">Reference proteome</keyword>
<evidence type="ECO:0000313" key="3">
    <source>
        <dbReference type="Proteomes" id="UP000735541"/>
    </source>
</evidence>
<name>A0ABS6TSU8_STRHA</name>
<evidence type="ECO:0000259" key="1">
    <source>
        <dbReference type="PROSITE" id="PS50943"/>
    </source>
</evidence>
<dbReference type="SMART" id="SM00530">
    <property type="entry name" value="HTH_XRE"/>
    <property type="match status" value="1"/>
</dbReference>
<proteinExistence type="predicted"/>
<dbReference type="RefSeq" id="WP_228869905.1">
    <property type="nucleotide sequence ID" value="NZ_JAHUVW010000001.1"/>
</dbReference>
<organism evidence="2 3">
    <name type="scientific">Streptomyces halstedii</name>
    <dbReference type="NCBI Taxonomy" id="1944"/>
    <lineage>
        <taxon>Bacteria</taxon>
        <taxon>Bacillati</taxon>
        <taxon>Actinomycetota</taxon>
        <taxon>Actinomycetes</taxon>
        <taxon>Kitasatosporales</taxon>
        <taxon>Streptomycetaceae</taxon>
        <taxon>Streptomyces</taxon>
    </lineage>
</organism>
<dbReference type="InterPro" id="IPR001387">
    <property type="entry name" value="Cro/C1-type_HTH"/>
</dbReference>
<dbReference type="Gene3D" id="1.10.260.40">
    <property type="entry name" value="lambda repressor-like DNA-binding domains"/>
    <property type="match status" value="1"/>
</dbReference>
<protein>
    <submittedName>
        <fullName evidence="2">Helix-turn-helix domain-containing protein</fullName>
    </submittedName>
</protein>
<sequence length="80" mass="9127">MPQRRTSLPEWAVTRRRELGQRLGDARRAAGMSQEHLGDLIGVERRTIQRYESGTRDPRYTDLLLLADALGVPLADLVRE</sequence>
<dbReference type="Proteomes" id="UP000735541">
    <property type="component" value="Unassembled WGS sequence"/>
</dbReference>
<reference evidence="2 3" key="1">
    <citation type="submission" date="2021-07" db="EMBL/GenBank/DDBJ databases">
        <title>Sequencing Streptomyces halstedii LGO-A4 genome an citrus endophytic actinomycete.</title>
        <authorList>
            <person name="Samborskyy M."/>
            <person name="Scott N."/>
            <person name="Deglau R."/>
            <person name="Dickens S."/>
            <person name="Oliveira L.G."/>
        </authorList>
    </citation>
    <scope>NUCLEOTIDE SEQUENCE [LARGE SCALE GENOMIC DNA]</scope>
    <source>
        <strain evidence="2 3">LGO-A4</strain>
    </source>
</reference>
<dbReference type="SUPFAM" id="SSF47413">
    <property type="entry name" value="lambda repressor-like DNA-binding domains"/>
    <property type="match status" value="1"/>
</dbReference>
<dbReference type="PROSITE" id="PS50943">
    <property type="entry name" value="HTH_CROC1"/>
    <property type="match status" value="1"/>
</dbReference>
<accession>A0ABS6TSU8</accession>